<feature type="transmembrane region" description="Helical" evidence="1">
    <location>
        <begin position="20"/>
        <end position="41"/>
    </location>
</feature>
<keyword evidence="1" id="KW-0472">Membrane</keyword>
<feature type="transmembrane region" description="Helical" evidence="1">
    <location>
        <begin position="169"/>
        <end position="189"/>
    </location>
</feature>
<feature type="transmembrane region" description="Helical" evidence="1">
    <location>
        <begin position="90"/>
        <end position="107"/>
    </location>
</feature>
<reference evidence="2" key="1">
    <citation type="submission" date="2015-09" db="EMBL/GenBank/DDBJ databases">
        <authorList>
            <consortium name="Pathogen Informatics"/>
        </authorList>
    </citation>
    <scope>NUCLEOTIDE SEQUENCE</scope>
    <source>
        <strain evidence="2">2789STDY5834896</strain>
    </source>
</reference>
<feature type="transmembrane region" description="Helical" evidence="1">
    <location>
        <begin position="61"/>
        <end position="83"/>
    </location>
</feature>
<evidence type="ECO:0000256" key="1">
    <source>
        <dbReference type="SAM" id="Phobius"/>
    </source>
</evidence>
<dbReference type="InterPro" id="IPR038750">
    <property type="entry name" value="YczE/YyaS-like"/>
</dbReference>
<evidence type="ECO:0008006" key="3">
    <source>
        <dbReference type="Google" id="ProtNLM"/>
    </source>
</evidence>
<dbReference type="PANTHER" id="PTHR40078:SF1">
    <property type="entry name" value="INTEGRAL MEMBRANE PROTEIN"/>
    <property type="match status" value="1"/>
</dbReference>
<dbReference type="EMBL" id="FMHG01000002">
    <property type="protein sequence ID" value="SCJ87458.1"/>
    <property type="molecule type" value="Genomic_DNA"/>
</dbReference>
<evidence type="ECO:0000313" key="2">
    <source>
        <dbReference type="EMBL" id="SCJ87458.1"/>
    </source>
</evidence>
<keyword evidence="1" id="KW-0812">Transmembrane</keyword>
<proteinExistence type="predicted"/>
<name>A0A1C6JZN3_9FIRM</name>
<feature type="transmembrane region" description="Helical" evidence="1">
    <location>
        <begin position="127"/>
        <end position="148"/>
    </location>
</feature>
<sequence length="244" mass="26471">MWLKKLYDDKLGGLTGRQLLLKVLVGFFGSAVTALGVGLFIASSLGSDPVSVWLDGLDHTFHFGIGTASMINNCTTLCIALLFCFKYINIGTVISSVFFSQALGWFHPLLQDFLAAHPGLVTQAGMIAVGMVLMAAGCAFTVSLRFGFSSTDSILFRILDFHPRWQYRYIKICSDGVFITAGFLLGGVIGVGTVVGFVLTGPAISFFVPIIDRWLLRPLGIDDPHNQQMQKRAAQEETDKVAAP</sequence>
<gene>
    <name evidence="2" type="ORF">SAMEA3545359_02460</name>
</gene>
<dbReference type="AlphaFoldDB" id="A0A1C6JZN3"/>
<keyword evidence="1" id="KW-1133">Transmembrane helix</keyword>
<dbReference type="PANTHER" id="PTHR40078">
    <property type="entry name" value="INTEGRAL MEMBRANE PROTEIN-RELATED"/>
    <property type="match status" value="1"/>
</dbReference>
<organism evidence="2">
    <name type="scientific">uncultured Anaerotruncus sp</name>
    <dbReference type="NCBI Taxonomy" id="905011"/>
    <lineage>
        <taxon>Bacteria</taxon>
        <taxon>Bacillati</taxon>
        <taxon>Bacillota</taxon>
        <taxon>Clostridia</taxon>
        <taxon>Eubacteriales</taxon>
        <taxon>Oscillospiraceae</taxon>
        <taxon>Anaerotruncus</taxon>
        <taxon>environmental samples</taxon>
    </lineage>
</organism>
<protein>
    <recommendedName>
        <fullName evidence="3">BCR, YitT family</fullName>
    </recommendedName>
</protein>
<accession>A0A1C6JZN3</accession>
<dbReference type="Pfam" id="PF19700">
    <property type="entry name" value="DUF6198"/>
    <property type="match status" value="1"/>
</dbReference>